<dbReference type="PANTHER" id="PTHR23041:SF78">
    <property type="entry name" value="E3 UBIQUITIN-PROTEIN LIGASE RNF4"/>
    <property type="match status" value="1"/>
</dbReference>
<dbReference type="SUPFAM" id="SSF57850">
    <property type="entry name" value="RING/U-box"/>
    <property type="match status" value="1"/>
</dbReference>
<dbReference type="Gene3D" id="3.30.40.10">
    <property type="entry name" value="Zinc/RING finger domain, C3HC4 (zinc finger)"/>
    <property type="match status" value="1"/>
</dbReference>
<dbReference type="Proteomes" id="UP000046392">
    <property type="component" value="Unplaced"/>
</dbReference>
<dbReference type="SMART" id="SM00184">
    <property type="entry name" value="RING"/>
    <property type="match status" value="1"/>
</dbReference>
<keyword evidence="6" id="KW-1185">Reference proteome</keyword>
<sequence>MVLNCTICCDPYTGPGTEHAIYSTICGHLMCKACLETWRTSKTAKSFTCPRCNRKLTKKEYHPIYDLPDEFFSGTDEPETSEKIISDTDIMGDFLKDNSSFQVRFIKRLEQECGGAVRLLDTHNKYLLLVGSLSPTSTEGQFLKIIDCCTGKTHHAINIGDTLCTAVAFNKYREEFIEYMVGFEDGSLIHTTLYGTSEMNTAVNREFKENGTIHSICFIGPEKYAYSAGPGGLYITNLSGGPKKDNWYRVETLNEREIVTNISRLTDKSVLGIVRGRIYVFNEYDESYTLCADSGDVIGYAVDDGALMILVFYAKKNHYGDSTINNQSYVLRRILQTRCKKSEVSNRPMFSAFTRKMVSNKDGKFPVPLSSNILVRNLEGDNVYECSLIPNMRTQTLDVVHFADTAKVIGKEVFENMDRCLGANFVSKPEWLVQNELIKLQTAIIFKSNFVIFDIYCSTKV</sequence>
<dbReference type="InterPro" id="IPR017907">
    <property type="entry name" value="Znf_RING_CS"/>
</dbReference>
<dbReference type="PROSITE" id="PS00518">
    <property type="entry name" value="ZF_RING_1"/>
    <property type="match status" value="1"/>
</dbReference>
<keyword evidence="2 4" id="KW-0863">Zinc-finger</keyword>
<evidence type="ECO:0000256" key="3">
    <source>
        <dbReference type="ARBA" id="ARBA00022833"/>
    </source>
</evidence>
<dbReference type="PANTHER" id="PTHR23041">
    <property type="entry name" value="RING FINGER DOMAIN-CONTAINING"/>
    <property type="match status" value="1"/>
</dbReference>
<accession>A0A0N5BTC2</accession>
<evidence type="ECO:0000256" key="4">
    <source>
        <dbReference type="PROSITE-ProRule" id="PRU00175"/>
    </source>
</evidence>
<dbReference type="InterPro" id="IPR047134">
    <property type="entry name" value="RNF4"/>
</dbReference>
<keyword evidence="3" id="KW-0862">Zinc</keyword>
<dbReference type="WBParaSite" id="SPAL_0000910800.1">
    <property type="protein sequence ID" value="SPAL_0000910800.1"/>
    <property type="gene ID" value="SPAL_0000910800"/>
</dbReference>
<name>A0A0N5BTC2_STREA</name>
<keyword evidence="1" id="KW-0479">Metal-binding</keyword>
<evidence type="ECO:0000313" key="7">
    <source>
        <dbReference type="WBParaSite" id="SPAL_0000910800.1"/>
    </source>
</evidence>
<protein>
    <submittedName>
        <fullName evidence="7">RING-type domain-containing protein</fullName>
    </submittedName>
</protein>
<dbReference type="InterPro" id="IPR013083">
    <property type="entry name" value="Znf_RING/FYVE/PHD"/>
</dbReference>
<evidence type="ECO:0000256" key="2">
    <source>
        <dbReference type="ARBA" id="ARBA00022771"/>
    </source>
</evidence>
<evidence type="ECO:0000259" key="5">
    <source>
        <dbReference type="PROSITE" id="PS50089"/>
    </source>
</evidence>
<dbReference type="PROSITE" id="PS50089">
    <property type="entry name" value="ZF_RING_2"/>
    <property type="match status" value="1"/>
</dbReference>
<dbReference type="STRING" id="174720.A0A0N5BTC2"/>
<proteinExistence type="predicted"/>
<dbReference type="Pfam" id="PF13445">
    <property type="entry name" value="zf-RING_UBOX"/>
    <property type="match status" value="1"/>
</dbReference>
<dbReference type="InterPro" id="IPR001841">
    <property type="entry name" value="Znf_RING"/>
</dbReference>
<evidence type="ECO:0000256" key="1">
    <source>
        <dbReference type="ARBA" id="ARBA00022723"/>
    </source>
</evidence>
<dbReference type="AlphaFoldDB" id="A0A0N5BTC2"/>
<dbReference type="InterPro" id="IPR027370">
    <property type="entry name" value="Znf-RING_euk"/>
</dbReference>
<dbReference type="GO" id="GO:0008270">
    <property type="term" value="F:zinc ion binding"/>
    <property type="evidence" value="ECO:0007669"/>
    <property type="project" value="UniProtKB-KW"/>
</dbReference>
<reference evidence="7" key="1">
    <citation type="submission" date="2017-02" db="UniProtKB">
        <authorList>
            <consortium name="WormBaseParasite"/>
        </authorList>
    </citation>
    <scope>IDENTIFICATION</scope>
</reference>
<evidence type="ECO:0000313" key="6">
    <source>
        <dbReference type="Proteomes" id="UP000046392"/>
    </source>
</evidence>
<organism evidence="6 7">
    <name type="scientific">Strongyloides papillosus</name>
    <name type="common">Intestinal threadworm</name>
    <dbReference type="NCBI Taxonomy" id="174720"/>
    <lineage>
        <taxon>Eukaryota</taxon>
        <taxon>Metazoa</taxon>
        <taxon>Ecdysozoa</taxon>
        <taxon>Nematoda</taxon>
        <taxon>Chromadorea</taxon>
        <taxon>Rhabditida</taxon>
        <taxon>Tylenchina</taxon>
        <taxon>Panagrolaimomorpha</taxon>
        <taxon>Strongyloidoidea</taxon>
        <taxon>Strongyloididae</taxon>
        <taxon>Strongyloides</taxon>
    </lineage>
</organism>
<feature type="domain" description="RING-type" evidence="5">
    <location>
        <begin position="5"/>
        <end position="53"/>
    </location>
</feature>